<proteinExistence type="predicted"/>
<evidence type="ECO:0000313" key="2">
    <source>
        <dbReference type="Proteomes" id="UP001055072"/>
    </source>
</evidence>
<reference evidence="1" key="1">
    <citation type="journal article" date="2021" name="Environ. Microbiol.">
        <title>Gene family expansions and transcriptome signatures uncover fungal adaptations to wood decay.</title>
        <authorList>
            <person name="Hage H."/>
            <person name="Miyauchi S."/>
            <person name="Viragh M."/>
            <person name="Drula E."/>
            <person name="Min B."/>
            <person name="Chaduli D."/>
            <person name="Navarro D."/>
            <person name="Favel A."/>
            <person name="Norest M."/>
            <person name="Lesage-Meessen L."/>
            <person name="Balint B."/>
            <person name="Merenyi Z."/>
            <person name="de Eugenio L."/>
            <person name="Morin E."/>
            <person name="Martinez A.T."/>
            <person name="Baldrian P."/>
            <person name="Stursova M."/>
            <person name="Martinez M.J."/>
            <person name="Novotny C."/>
            <person name="Magnuson J.K."/>
            <person name="Spatafora J.W."/>
            <person name="Maurice S."/>
            <person name="Pangilinan J."/>
            <person name="Andreopoulos W."/>
            <person name="LaButti K."/>
            <person name="Hundley H."/>
            <person name="Na H."/>
            <person name="Kuo A."/>
            <person name="Barry K."/>
            <person name="Lipzen A."/>
            <person name="Henrissat B."/>
            <person name="Riley R."/>
            <person name="Ahrendt S."/>
            <person name="Nagy L.G."/>
            <person name="Grigoriev I.V."/>
            <person name="Martin F."/>
            <person name="Rosso M.N."/>
        </authorList>
    </citation>
    <scope>NUCLEOTIDE SEQUENCE</scope>
    <source>
        <strain evidence="1">CBS 384.51</strain>
    </source>
</reference>
<organism evidence="1 2">
    <name type="scientific">Irpex rosettiformis</name>
    <dbReference type="NCBI Taxonomy" id="378272"/>
    <lineage>
        <taxon>Eukaryota</taxon>
        <taxon>Fungi</taxon>
        <taxon>Dikarya</taxon>
        <taxon>Basidiomycota</taxon>
        <taxon>Agaricomycotina</taxon>
        <taxon>Agaricomycetes</taxon>
        <taxon>Polyporales</taxon>
        <taxon>Irpicaceae</taxon>
        <taxon>Irpex</taxon>
    </lineage>
</organism>
<name>A0ACB8TSB6_9APHY</name>
<sequence>MSPSPFPAPVSHSMEALPASSPLRELYPEDTYSGGGYFPSPYGRTKYWINGPEGGQKVVLIHGISVPAIAFQKLVPILVKEGLQVLIYDLPGRGYSEAPKLSAYDAELYVVHLALLLQYIKWDKADIVGYSMGGAVAAAFTATFPHLVADNVTLLASAGLYKAHEDDSGEWDAAINDIKPEPEQNPEVSAEAGKLSLKLRELQWEYLPGAKNAFKTSLSSGVIGGLRATFETLGNTSTKRFLVIHGTADKIVPYREAHKINKLVPQAKLVLIKGASHALPFEEGTLEKVADELVPFVTGAEGRHSKYR</sequence>
<gene>
    <name evidence="1" type="ORF">BDY19DRAFT_470954</name>
</gene>
<dbReference type="Proteomes" id="UP001055072">
    <property type="component" value="Unassembled WGS sequence"/>
</dbReference>
<evidence type="ECO:0000313" key="1">
    <source>
        <dbReference type="EMBL" id="KAI0084871.1"/>
    </source>
</evidence>
<comment type="caution">
    <text evidence="1">The sequence shown here is derived from an EMBL/GenBank/DDBJ whole genome shotgun (WGS) entry which is preliminary data.</text>
</comment>
<dbReference type="EMBL" id="MU274937">
    <property type="protein sequence ID" value="KAI0084871.1"/>
    <property type="molecule type" value="Genomic_DNA"/>
</dbReference>
<protein>
    <submittedName>
        <fullName evidence="1">Alpha/beta-hydrolase</fullName>
    </submittedName>
</protein>
<keyword evidence="2" id="KW-1185">Reference proteome</keyword>
<accession>A0ACB8TSB6</accession>